<reference evidence="7" key="2">
    <citation type="submission" date="2016-05" db="EMBL/GenBank/DDBJ databases">
        <title>Comparative analysis highlights variable genome content of wheat rusts and divergence of the mating loci.</title>
        <authorList>
            <person name="Cuomo C.A."/>
            <person name="Bakkeren G."/>
            <person name="Szabo L."/>
            <person name="Khalil H."/>
            <person name="Joly D."/>
            <person name="Goldberg J."/>
            <person name="Young S."/>
            <person name="Zeng Q."/>
            <person name="Fellers J."/>
        </authorList>
    </citation>
    <scope>NUCLEOTIDE SEQUENCE [LARGE SCALE GENOMIC DNA]</scope>
    <source>
        <strain evidence="7">1-1 BBBD Race 1</strain>
    </source>
</reference>
<dbReference type="InterPro" id="IPR056180">
    <property type="entry name" value="ZPR1_jr_dom"/>
</dbReference>
<dbReference type="EnsemblFungi" id="PTTG_07390-t43_1">
    <property type="protein sequence ID" value="PTTG_07390-t43_1-p1"/>
    <property type="gene ID" value="PTTG_07390"/>
</dbReference>
<dbReference type="Proteomes" id="UP000005240">
    <property type="component" value="Unassembled WGS sequence"/>
</dbReference>
<dbReference type="EMBL" id="ADAS02000035">
    <property type="protein sequence ID" value="OAV94886.1"/>
    <property type="molecule type" value="Genomic_DNA"/>
</dbReference>
<dbReference type="OrthoDB" id="308464at2759"/>
<dbReference type="NCBIfam" id="TIGR00310">
    <property type="entry name" value="ZPR1_znf"/>
    <property type="match status" value="1"/>
</dbReference>
<dbReference type="Gene3D" id="2.20.25.420">
    <property type="entry name" value="ZPR1, zinc finger domain"/>
    <property type="match status" value="1"/>
</dbReference>
<keyword evidence="4" id="KW-0862">Zinc</keyword>
<evidence type="ECO:0000259" key="6">
    <source>
        <dbReference type="SMART" id="SM00709"/>
    </source>
</evidence>
<evidence type="ECO:0000256" key="5">
    <source>
        <dbReference type="SAM" id="MobiDB-lite"/>
    </source>
</evidence>
<evidence type="ECO:0000313" key="8">
    <source>
        <dbReference type="EnsemblFungi" id="PTTG_07390-t43_1-p1"/>
    </source>
</evidence>
<evidence type="ECO:0000313" key="7">
    <source>
        <dbReference type="EMBL" id="OAV94886.1"/>
    </source>
</evidence>
<sequence length="259" mass="28230">MATLLCAGKHWSYCLLDEHPGLDVWGQRGSRASLLVALMKTTTTRGGGDGSTGLRTTGADMSEDEEEELADNLPDEPTLPRRKIEIPHFKEIILMSTNCASCGYKDNKVKSATAISPKGTKLVLRVTDKEDLARDILKSETAKLTIPEIDLHLNPGMLGGRFTTLEGLLVQVFKELDQKVFTTGDSVSLPVAQKPPSSAAAGILAAERPFTVILDDPISNSFIQNICAPDDDPAIEKIEYKRSFDQNEELGLNDMVTEN</sequence>
<dbReference type="GO" id="GO:0008270">
    <property type="term" value="F:zinc ion binding"/>
    <property type="evidence" value="ECO:0007669"/>
    <property type="project" value="UniProtKB-KW"/>
</dbReference>
<evidence type="ECO:0000256" key="3">
    <source>
        <dbReference type="ARBA" id="ARBA00022771"/>
    </source>
</evidence>
<dbReference type="InterPro" id="IPR042451">
    <property type="entry name" value="ZPR1_A/B_dom"/>
</dbReference>
<dbReference type="FunFam" id="2.60.120.1040:FF:000001">
    <property type="entry name" value="Zinc finger protein ZPR1"/>
    <property type="match status" value="1"/>
</dbReference>
<organism evidence="7">
    <name type="scientific">Puccinia triticina (isolate 1-1 / race 1 (BBBD))</name>
    <name type="common">Brown leaf rust fungus</name>
    <dbReference type="NCBI Taxonomy" id="630390"/>
    <lineage>
        <taxon>Eukaryota</taxon>
        <taxon>Fungi</taxon>
        <taxon>Dikarya</taxon>
        <taxon>Basidiomycota</taxon>
        <taxon>Pucciniomycotina</taxon>
        <taxon>Pucciniomycetes</taxon>
        <taxon>Pucciniales</taxon>
        <taxon>Pucciniaceae</taxon>
        <taxon>Puccinia</taxon>
    </lineage>
</organism>
<feature type="domain" description="Zinc finger ZPR1-type" evidence="6">
    <location>
        <begin position="81"/>
        <end position="225"/>
    </location>
</feature>
<evidence type="ECO:0000256" key="1">
    <source>
        <dbReference type="ARBA" id="ARBA00008354"/>
    </source>
</evidence>
<evidence type="ECO:0000256" key="2">
    <source>
        <dbReference type="ARBA" id="ARBA00022723"/>
    </source>
</evidence>
<dbReference type="VEuPathDB" id="FungiDB:PTTG_07390"/>
<dbReference type="InterPro" id="IPR004457">
    <property type="entry name" value="Znf_ZPR1"/>
</dbReference>
<dbReference type="SMART" id="SM00709">
    <property type="entry name" value="Zpr1"/>
    <property type="match status" value="1"/>
</dbReference>
<dbReference type="Gene3D" id="2.60.120.1040">
    <property type="entry name" value="ZPR1, A/B domain"/>
    <property type="match status" value="1"/>
</dbReference>
<comment type="similarity">
    <text evidence="1">Belongs to the ZPR1 family.</text>
</comment>
<reference evidence="8 9" key="3">
    <citation type="journal article" date="2017" name="G3 (Bethesda)">
        <title>Comparative analysis highlights variable genome content of wheat rusts and divergence of the mating loci.</title>
        <authorList>
            <person name="Cuomo C.A."/>
            <person name="Bakkeren G."/>
            <person name="Khalil H.B."/>
            <person name="Panwar V."/>
            <person name="Joly D."/>
            <person name="Linning R."/>
            <person name="Sakthikumar S."/>
            <person name="Song X."/>
            <person name="Adiconis X."/>
            <person name="Fan L."/>
            <person name="Goldberg J.M."/>
            <person name="Levin J.Z."/>
            <person name="Young S."/>
            <person name="Zeng Q."/>
            <person name="Anikster Y."/>
            <person name="Bruce M."/>
            <person name="Wang M."/>
            <person name="Yin C."/>
            <person name="McCallum B."/>
            <person name="Szabo L.J."/>
            <person name="Hulbert S."/>
            <person name="Chen X."/>
            <person name="Fellers J.P."/>
        </authorList>
    </citation>
    <scope>NUCLEOTIDE SEQUENCE</scope>
    <source>
        <strain evidence="9">Isolate 1-1 / race 1 (BBBD)</strain>
        <strain evidence="8">isolate 1-1 / race 1 (BBBD)</strain>
    </source>
</reference>
<dbReference type="Pfam" id="PF22794">
    <property type="entry name" value="jr-ZPR1"/>
    <property type="match status" value="1"/>
</dbReference>
<evidence type="ECO:0000313" key="9">
    <source>
        <dbReference type="Proteomes" id="UP000005240"/>
    </source>
</evidence>
<reference evidence="7" key="1">
    <citation type="submission" date="2009-11" db="EMBL/GenBank/DDBJ databases">
        <authorList>
            <consortium name="The Broad Institute Genome Sequencing Platform"/>
            <person name="Ward D."/>
            <person name="Feldgarden M."/>
            <person name="Earl A."/>
            <person name="Young S.K."/>
            <person name="Zeng Q."/>
            <person name="Koehrsen M."/>
            <person name="Alvarado L."/>
            <person name="Berlin A."/>
            <person name="Bochicchio J."/>
            <person name="Borenstein D."/>
            <person name="Chapman S.B."/>
            <person name="Chen Z."/>
            <person name="Engels R."/>
            <person name="Freedman E."/>
            <person name="Gellesch M."/>
            <person name="Goldberg J."/>
            <person name="Griggs A."/>
            <person name="Gujja S."/>
            <person name="Heilman E."/>
            <person name="Heiman D."/>
            <person name="Hepburn T."/>
            <person name="Howarth C."/>
            <person name="Jen D."/>
            <person name="Larson L."/>
            <person name="Lewis B."/>
            <person name="Mehta T."/>
            <person name="Park D."/>
            <person name="Pearson M."/>
            <person name="Roberts A."/>
            <person name="Saif S."/>
            <person name="Shea T."/>
            <person name="Shenoy N."/>
            <person name="Sisk P."/>
            <person name="Stolte C."/>
            <person name="Sykes S."/>
            <person name="Thomson T."/>
            <person name="Walk T."/>
            <person name="White J."/>
            <person name="Yandava C."/>
            <person name="Izard J."/>
            <person name="Baranova O.V."/>
            <person name="Blanton J.M."/>
            <person name="Tanner A.C."/>
            <person name="Dewhirst F.E."/>
            <person name="Haas B."/>
            <person name="Nusbaum C."/>
            <person name="Birren B."/>
        </authorList>
    </citation>
    <scope>NUCLEOTIDE SEQUENCE [LARGE SCALE GENOMIC DNA]</scope>
    <source>
        <strain evidence="7">1-1 BBBD Race 1</strain>
    </source>
</reference>
<dbReference type="InterPro" id="IPR040141">
    <property type="entry name" value="ZPR1"/>
</dbReference>
<proteinExistence type="inferred from homology"/>
<name>A0A180GPY6_PUCT1</name>
<dbReference type="PANTHER" id="PTHR10876">
    <property type="entry name" value="ZINC FINGER PROTEIN ZPR1"/>
    <property type="match status" value="1"/>
</dbReference>
<dbReference type="Pfam" id="PF03367">
    <property type="entry name" value="Zn_ribbon_ZPR1"/>
    <property type="match status" value="1"/>
</dbReference>
<feature type="compositionally biased region" description="Acidic residues" evidence="5">
    <location>
        <begin position="61"/>
        <end position="74"/>
    </location>
</feature>
<accession>A0A180GPY6</accession>
<dbReference type="AlphaFoldDB" id="A0A180GPY6"/>
<keyword evidence="3" id="KW-0863">Zinc-finger</keyword>
<evidence type="ECO:0000256" key="4">
    <source>
        <dbReference type="ARBA" id="ARBA00022833"/>
    </source>
</evidence>
<protein>
    <submittedName>
        <fullName evidence="8">Zpr1 domain-containing protein</fullName>
    </submittedName>
</protein>
<dbReference type="PANTHER" id="PTHR10876:SF0">
    <property type="entry name" value="ZINC FINGER PROTEIN ZPR1"/>
    <property type="match status" value="1"/>
</dbReference>
<dbReference type="GO" id="GO:0005634">
    <property type="term" value="C:nucleus"/>
    <property type="evidence" value="ECO:0007669"/>
    <property type="project" value="TreeGrafter"/>
</dbReference>
<dbReference type="InterPro" id="IPR042452">
    <property type="entry name" value="ZPR1_Znf1/2"/>
</dbReference>
<keyword evidence="2" id="KW-0479">Metal-binding</keyword>
<feature type="region of interest" description="Disordered" evidence="5">
    <location>
        <begin position="44"/>
        <end position="81"/>
    </location>
</feature>
<keyword evidence="9" id="KW-1185">Reference proteome</keyword>
<reference evidence="8" key="4">
    <citation type="submission" date="2025-05" db="UniProtKB">
        <authorList>
            <consortium name="EnsemblFungi"/>
        </authorList>
    </citation>
    <scope>IDENTIFICATION</scope>
    <source>
        <strain evidence="8">isolate 1-1 / race 1 (BBBD)</strain>
    </source>
</reference>
<gene>
    <name evidence="7" type="ORF">PTTG_07390</name>
</gene>